<name>A0A0E9RYG4_ANGAN</name>
<dbReference type="EMBL" id="GBXM01075289">
    <property type="protein sequence ID" value="JAH33288.1"/>
    <property type="molecule type" value="Transcribed_RNA"/>
</dbReference>
<reference evidence="1" key="2">
    <citation type="journal article" date="2015" name="Fish Shellfish Immunol.">
        <title>Early steps in the European eel (Anguilla anguilla)-Vibrio vulnificus interaction in the gills: Role of the RtxA13 toxin.</title>
        <authorList>
            <person name="Callol A."/>
            <person name="Pajuelo D."/>
            <person name="Ebbesson L."/>
            <person name="Teles M."/>
            <person name="MacKenzie S."/>
            <person name="Amaro C."/>
        </authorList>
    </citation>
    <scope>NUCLEOTIDE SEQUENCE</scope>
</reference>
<proteinExistence type="predicted"/>
<evidence type="ECO:0000313" key="1">
    <source>
        <dbReference type="EMBL" id="JAH33288.1"/>
    </source>
</evidence>
<accession>A0A0E9RYG4</accession>
<organism evidence="1">
    <name type="scientific">Anguilla anguilla</name>
    <name type="common">European freshwater eel</name>
    <name type="synonym">Muraena anguilla</name>
    <dbReference type="NCBI Taxonomy" id="7936"/>
    <lineage>
        <taxon>Eukaryota</taxon>
        <taxon>Metazoa</taxon>
        <taxon>Chordata</taxon>
        <taxon>Craniata</taxon>
        <taxon>Vertebrata</taxon>
        <taxon>Euteleostomi</taxon>
        <taxon>Actinopterygii</taxon>
        <taxon>Neopterygii</taxon>
        <taxon>Teleostei</taxon>
        <taxon>Anguilliformes</taxon>
        <taxon>Anguillidae</taxon>
        <taxon>Anguilla</taxon>
    </lineage>
</organism>
<reference evidence="1" key="1">
    <citation type="submission" date="2014-11" db="EMBL/GenBank/DDBJ databases">
        <authorList>
            <person name="Amaro Gonzalez C."/>
        </authorList>
    </citation>
    <scope>NUCLEOTIDE SEQUENCE</scope>
</reference>
<protein>
    <submittedName>
        <fullName evidence="1">Uncharacterized protein</fullName>
    </submittedName>
</protein>
<dbReference type="AlphaFoldDB" id="A0A0E9RYG4"/>
<sequence>MPPPFSAHSLRCVKDAVLDNGPWSSVSSRLKFKSVYCTAYCKQS</sequence>